<dbReference type="Gene3D" id="2.60.120.200">
    <property type="match status" value="1"/>
</dbReference>
<dbReference type="SUPFAM" id="SSF49899">
    <property type="entry name" value="Concanavalin A-like lectins/glucanases"/>
    <property type="match status" value="1"/>
</dbReference>
<evidence type="ECO:0000313" key="9">
    <source>
        <dbReference type="Proteomes" id="UP000799772"/>
    </source>
</evidence>
<accession>A0A9P4ITU4</accession>
<evidence type="ECO:0000256" key="6">
    <source>
        <dbReference type="SAM" id="Phobius"/>
    </source>
</evidence>
<dbReference type="PANTHER" id="PTHR10963">
    <property type="entry name" value="GLYCOSYL HYDROLASE-RELATED"/>
    <property type="match status" value="1"/>
</dbReference>
<evidence type="ECO:0000256" key="4">
    <source>
        <dbReference type="ARBA" id="ARBA00022801"/>
    </source>
</evidence>
<keyword evidence="6" id="KW-1133">Transmembrane helix</keyword>
<name>A0A9P4ITU4_9PEZI</name>
<keyword evidence="9" id="KW-1185">Reference proteome</keyword>
<comment type="similarity">
    <text evidence="2">Belongs to the glycosyl hydrolase 16 family.</text>
</comment>
<reference evidence="8" key="1">
    <citation type="journal article" date="2020" name="Stud. Mycol.">
        <title>101 Dothideomycetes genomes: a test case for predicting lifestyles and emergence of pathogens.</title>
        <authorList>
            <person name="Haridas S."/>
            <person name="Albert R."/>
            <person name="Binder M."/>
            <person name="Bloem J."/>
            <person name="Labutti K."/>
            <person name="Salamov A."/>
            <person name="Andreopoulos B."/>
            <person name="Baker S."/>
            <person name="Barry K."/>
            <person name="Bills G."/>
            <person name="Bluhm B."/>
            <person name="Cannon C."/>
            <person name="Castanera R."/>
            <person name="Culley D."/>
            <person name="Daum C."/>
            <person name="Ezra D."/>
            <person name="Gonzalez J."/>
            <person name="Henrissat B."/>
            <person name="Kuo A."/>
            <person name="Liang C."/>
            <person name="Lipzen A."/>
            <person name="Lutzoni F."/>
            <person name="Magnuson J."/>
            <person name="Mondo S."/>
            <person name="Nolan M."/>
            <person name="Ohm R."/>
            <person name="Pangilinan J."/>
            <person name="Park H.-J."/>
            <person name="Ramirez L."/>
            <person name="Alfaro M."/>
            <person name="Sun H."/>
            <person name="Tritt A."/>
            <person name="Yoshinaga Y."/>
            <person name="Zwiers L.-H."/>
            <person name="Turgeon B."/>
            <person name="Goodwin S."/>
            <person name="Spatafora J."/>
            <person name="Crous P."/>
            <person name="Grigoriev I."/>
        </authorList>
    </citation>
    <scope>NUCLEOTIDE SEQUENCE</scope>
    <source>
        <strain evidence="8">CBS 133067</strain>
    </source>
</reference>
<feature type="domain" description="GH16" evidence="7">
    <location>
        <begin position="62"/>
        <end position="317"/>
    </location>
</feature>
<dbReference type="PROSITE" id="PS51762">
    <property type="entry name" value="GH16_2"/>
    <property type="match status" value="1"/>
</dbReference>
<dbReference type="OrthoDB" id="192832at2759"/>
<dbReference type="AlphaFoldDB" id="A0A9P4ITU4"/>
<dbReference type="Pfam" id="PF26113">
    <property type="entry name" value="GH16_XgeA"/>
    <property type="match status" value="1"/>
</dbReference>
<keyword evidence="4 8" id="KW-0378">Hydrolase</keyword>
<dbReference type="GO" id="GO:0052861">
    <property type="term" value="F:endo-1,3(4)-beta-glucanase activity"/>
    <property type="evidence" value="ECO:0007669"/>
    <property type="project" value="UniProtKB-EC"/>
</dbReference>
<dbReference type="EMBL" id="ML978121">
    <property type="protein sequence ID" value="KAF2104357.1"/>
    <property type="molecule type" value="Genomic_DNA"/>
</dbReference>
<keyword evidence="5" id="KW-0326">Glycosidase</keyword>
<dbReference type="GO" id="GO:0009251">
    <property type="term" value="P:glucan catabolic process"/>
    <property type="evidence" value="ECO:0007669"/>
    <property type="project" value="TreeGrafter"/>
</dbReference>
<evidence type="ECO:0000313" key="8">
    <source>
        <dbReference type="EMBL" id="KAF2104357.1"/>
    </source>
</evidence>
<feature type="transmembrane region" description="Helical" evidence="6">
    <location>
        <begin position="42"/>
        <end position="64"/>
    </location>
</feature>
<protein>
    <recommendedName>
        <fullName evidence="3">endo-1,3(4)-beta-glucanase</fullName>
        <ecNumber evidence="3">3.2.1.6</ecNumber>
    </recommendedName>
</protein>
<dbReference type="Proteomes" id="UP000799772">
    <property type="component" value="Unassembled WGS sequence"/>
</dbReference>
<evidence type="ECO:0000256" key="2">
    <source>
        <dbReference type="ARBA" id="ARBA00006865"/>
    </source>
</evidence>
<comment type="catalytic activity">
    <reaction evidence="1">
        <text>Endohydrolysis of (1-&gt;3)- or (1-&gt;4)-linkages in beta-D-glucans when the glucose residue whose reducing group is involved in the linkage to be hydrolyzed is itself substituted at C-3.</text>
        <dbReference type="EC" id="3.2.1.6"/>
    </reaction>
</comment>
<keyword evidence="6" id="KW-0472">Membrane</keyword>
<dbReference type="InterPro" id="IPR050546">
    <property type="entry name" value="Glycosyl_Hydrlase_16"/>
</dbReference>
<gene>
    <name evidence="8" type="ORF">NA57DRAFT_70567</name>
</gene>
<dbReference type="InterPro" id="IPR000757">
    <property type="entry name" value="Beta-glucanase-like"/>
</dbReference>
<dbReference type="CDD" id="cd02181">
    <property type="entry name" value="GH16_fungal_Lam16A_glucanase"/>
    <property type="match status" value="1"/>
</dbReference>
<comment type="caution">
    <text evidence="8">The sequence shown here is derived from an EMBL/GenBank/DDBJ whole genome shotgun (WGS) entry which is preliminary data.</text>
</comment>
<evidence type="ECO:0000259" key="7">
    <source>
        <dbReference type="PROSITE" id="PS51762"/>
    </source>
</evidence>
<sequence>MEKGNQISSFTRDAPPAYGFDDPYTTPQGSSWHPRNWGKKTWIGVVLGAVVLIVVIIVGAVVGVRNNAYPSYSRLNYTLEDDYSGSTFFDNFDYFTGFDPAHGFVHYVDQPGSESLNLTFASANSAILRVDTTDTNATTGRKSARISSKKQYNSGLFIFDVLNSPYGCSTWPALWLYGDQDTWPLQGEIDVMEAVNLANTGNQMTLHTTEGCKMDRKRKQTGKTLAKDCWNQTDSNEGCGVQGSTATFGQEFNQNGGGVYATELRSDGIRMWFFPRNAIPADITAGTSPDPSTWGEALSDFPKTDCDISKHFTNQSIIANIDLCGDFAGQASVFSKGCSGTCSDFVAFQASSFQTAFWEFKSFKVYSAAT</sequence>
<proteinExistence type="inferred from homology"/>
<dbReference type="EC" id="3.2.1.6" evidence="3"/>
<dbReference type="FunFam" id="2.60.120.200:FF:000114">
    <property type="entry name" value="Probable endo-1,3(4)-beta-glucanase NFIA_089530"/>
    <property type="match status" value="1"/>
</dbReference>
<organism evidence="8 9">
    <name type="scientific">Rhizodiscina lignyota</name>
    <dbReference type="NCBI Taxonomy" id="1504668"/>
    <lineage>
        <taxon>Eukaryota</taxon>
        <taxon>Fungi</taxon>
        <taxon>Dikarya</taxon>
        <taxon>Ascomycota</taxon>
        <taxon>Pezizomycotina</taxon>
        <taxon>Dothideomycetes</taxon>
        <taxon>Pleosporomycetidae</taxon>
        <taxon>Aulographales</taxon>
        <taxon>Rhizodiscinaceae</taxon>
        <taxon>Rhizodiscina</taxon>
    </lineage>
</organism>
<dbReference type="PANTHER" id="PTHR10963:SF42">
    <property type="entry name" value="PUTATIVE (AFU_ORTHOLOGUE AFUA_5G02280)-RELATED"/>
    <property type="match status" value="1"/>
</dbReference>
<evidence type="ECO:0000256" key="1">
    <source>
        <dbReference type="ARBA" id="ARBA00000124"/>
    </source>
</evidence>
<dbReference type="InterPro" id="IPR013320">
    <property type="entry name" value="ConA-like_dom_sf"/>
</dbReference>
<evidence type="ECO:0000256" key="3">
    <source>
        <dbReference type="ARBA" id="ARBA00012599"/>
    </source>
</evidence>
<keyword evidence="6" id="KW-0812">Transmembrane</keyword>
<evidence type="ECO:0000256" key="5">
    <source>
        <dbReference type="ARBA" id="ARBA00023295"/>
    </source>
</evidence>